<dbReference type="AlphaFoldDB" id="A0A3E0U6H6"/>
<sequence length="181" mass="20910">MTIAKTLFAVATFSFITGCGHHIKDYDTTQPKFELDTYFDGSVTAWGLVQDYTNKVTRRFCVEIEGSWQGNKGTLVETFYFNDGERSYRTWQLVKDGDNYQGTAEDVTGTATGMTQGFAFQWQYHLQLAIDGTDYEFFLDDWMYQVDQSRVFNRTSMKKFGIEVAELTLFFDKQQPVRGCQ</sequence>
<dbReference type="PROSITE" id="PS51257">
    <property type="entry name" value="PROKAR_LIPOPROTEIN"/>
    <property type="match status" value="1"/>
</dbReference>
<comment type="caution">
    <text evidence="1">The sequence shown here is derived from an EMBL/GenBank/DDBJ whole genome shotgun (WGS) entry which is preliminary data.</text>
</comment>
<organism evidence="1 2">
    <name type="scientific">Thalassotalea euphylliae</name>
    <dbReference type="NCBI Taxonomy" id="1655234"/>
    <lineage>
        <taxon>Bacteria</taxon>
        <taxon>Pseudomonadati</taxon>
        <taxon>Pseudomonadota</taxon>
        <taxon>Gammaproteobacteria</taxon>
        <taxon>Alteromonadales</taxon>
        <taxon>Colwelliaceae</taxon>
        <taxon>Thalassotalea</taxon>
    </lineage>
</organism>
<keyword evidence="2" id="KW-1185">Reference proteome</keyword>
<reference evidence="2" key="1">
    <citation type="submission" date="2018-08" db="EMBL/GenBank/DDBJ databases">
        <title>Thalassotalea euphylliae genome.</title>
        <authorList>
            <person name="Summers S."/>
            <person name="Rice S.A."/>
            <person name="Freckelton M.L."/>
            <person name="Nedved B.T."/>
            <person name="Hadfield M.G."/>
        </authorList>
    </citation>
    <scope>NUCLEOTIDE SEQUENCE [LARGE SCALE GENOMIC DNA]</scope>
    <source>
        <strain evidence="2">H3</strain>
    </source>
</reference>
<evidence type="ECO:0000313" key="2">
    <source>
        <dbReference type="Proteomes" id="UP000256899"/>
    </source>
</evidence>
<dbReference type="InterPro" id="IPR024409">
    <property type="entry name" value="DUF3833"/>
</dbReference>
<proteinExistence type="predicted"/>
<protein>
    <submittedName>
        <fullName evidence="1">DUF3833 domain-containing protein</fullName>
    </submittedName>
</protein>
<dbReference type="EMBL" id="QUOT01000001">
    <property type="protein sequence ID" value="REL32568.1"/>
    <property type="molecule type" value="Genomic_DNA"/>
</dbReference>
<gene>
    <name evidence="1" type="ORF">DXX94_01630</name>
</gene>
<dbReference type="Pfam" id="PF12915">
    <property type="entry name" value="DUF3833"/>
    <property type="match status" value="1"/>
</dbReference>
<dbReference type="Proteomes" id="UP000256899">
    <property type="component" value="Unassembled WGS sequence"/>
</dbReference>
<evidence type="ECO:0000313" key="1">
    <source>
        <dbReference type="EMBL" id="REL32568.1"/>
    </source>
</evidence>
<accession>A0A3E0U6H6</accession>
<name>A0A3E0U6H6_9GAMM</name>